<dbReference type="OrthoDB" id="9782620at2"/>
<evidence type="ECO:0000313" key="10">
    <source>
        <dbReference type="EMBL" id="ASV76301.1"/>
    </source>
</evidence>
<dbReference type="InterPro" id="IPR003738">
    <property type="entry name" value="SRAP"/>
</dbReference>
<dbReference type="GO" id="GO:0106300">
    <property type="term" value="P:protein-DNA covalent cross-linking repair"/>
    <property type="evidence" value="ECO:0007669"/>
    <property type="project" value="InterPro"/>
</dbReference>
<dbReference type="EMBL" id="CP018477">
    <property type="protein sequence ID" value="ASV76301.1"/>
    <property type="molecule type" value="Genomic_DNA"/>
</dbReference>
<accession>A0A286RK11</accession>
<dbReference type="InterPro" id="IPR036590">
    <property type="entry name" value="SRAP-like"/>
</dbReference>
<dbReference type="AlphaFoldDB" id="A0A286RK11"/>
<dbReference type="PANTHER" id="PTHR13604">
    <property type="entry name" value="DC12-RELATED"/>
    <property type="match status" value="1"/>
</dbReference>
<keyword evidence="7" id="KW-0456">Lyase</keyword>
<evidence type="ECO:0000313" key="11">
    <source>
        <dbReference type="Proteomes" id="UP000215086"/>
    </source>
</evidence>
<protein>
    <recommendedName>
        <fullName evidence="8">Abasic site processing protein</fullName>
        <ecNumber evidence="8">3.4.-.-</ecNumber>
    </recommendedName>
</protein>
<evidence type="ECO:0000256" key="2">
    <source>
        <dbReference type="ARBA" id="ARBA00022670"/>
    </source>
</evidence>
<dbReference type="Gene3D" id="3.90.1680.10">
    <property type="entry name" value="SOS response associated peptidase-like"/>
    <property type="match status" value="1"/>
</dbReference>
<evidence type="ECO:0000256" key="3">
    <source>
        <dbReference type="ARBA" id="ARBA00022763"/>
    </source>
</evidence>
<dbReference type="RefSeq" id="WP_095416121.1">
    <property type="nucleotide sequence ID" value="NZ_CP018477.1"/>
</dbReference>
<evidence type="ECO:0000256" key="6">
    <source>
        <dbReference type="ARBA" id="ARBA00023125"/>
    </source>
</evidence>
<keyword evidence="5" id="KW-0190">Covalent protein-DNA linkage</keyword>
<dbReference type="SUPFAM" id="SSF143081">
    <property type="entry name" value="BB1717-like"/>
    <property type="match status" value="1"/>
</dbReference>
<gene>
    <name evidence="10" type="ORF">THTE_3700</name>
</gene>
<dbReference type="PANTHER" id="PTHR13604:SF0">
    <property type="entry name" value="ABASIC SITE PROCESSING PROTEIN HMCES"/>
    <property type="match status" value="1"/>
</dbReference>
<keyword evidence="11" id="KW-1185">Reference proteome</keyword>
<keyword evidence="6" id="KW-0238">DNA-binding</keyword>
<evidence type="ECO:0000256" key="9">
    <source>
        <dbReference type="SAM" id="MobiDB-lite"/>
    </source>
</evidence>
<keyword evidence="4 8" id="KW-0378">Hydrolase</keyword>
<name>A0A286RK11_9BACT</name>
<organism evidence="10 11">
    <name type="scientific">Thermogutta terrifontis</name>
    <dbReference type="NCBI Taxonomy" id="1331910"/>
    <lineage>
        <taxon>Bacteria</taxon>
        <taxon>Pseudomonadati</taxon>
        <taxon>Planctomycetota</taxon>
        <taxon>Planctomycetia</taxon>
        <taxon>Pirellulales</taxon>
        <taxon>Thermoguttaceae</taxon>
        <taxon>Thermogutta</taxon>
    </lineage>
</organism>
<keyword evidence="3" id="KW-0227">DNA damage</keyword>
<dbReference type="EC" id="3.4.-.-" evidence="8"/>
<feature type="region of interest" description="Disordered" evidence="9">
    <location>
        <begin position="44"/>
        <end position="71"/>
    </location>
</feature>
<evidence type="ECO:0000256" key="1">
    <source>
        <dbReference type="ARBA" id="ARBA00008136"/>
    </source>
</evidence>
<dbReference type="GO" id="GO:0008233">
    <property type="term" value="F:peptidase activity"/>
    <property type="evidence" value="ECO:0007669"/>
    <property type="project" value="UniProtKB-KW"/>
</dbReference>
<dbReference type="GO" id="GO:0016829">
    <property type="term" value="F:lyase activity"/>
    <property type="evidence" value="ECO:0007669"/>
    <property type="project" value="UniProtKB-KW"/>
</dbReference>
<dbReference type="Pfam" id="PF02586">
    <property type="entry name" value="SRAP"/>
    <property type="match status" value="1"/>
</dbReference>
<comment type="similarity">
    <text evidence="1 8">Belongs to the SOS response-associated peptidase family.</text>
</comment>
<proteinExistence type="inferred from homology"/>
<dbReference type="KEGG" id="ttf:THTE_3700"/>
<evidence type="ECO:0000256" key="7">
    <source>
        <dbReference type="ARBA" id="ARBA00023239"/>
    </source>
</evidence>
<dbReference type="GO" id="GO:0003697">
    <property type="term" value="F:single-stranded DNA binding"/>
    <property type="evidence" value="ECO:0007669"/>
    <property type="project" value="InterPro"/>
</dbReference>
<evidence type="ECO:0000256" key="8">
    <source>
        <dbReference type="RuleBase" id="RU364100"/>
    </source>
</evidence>
<dbReference type="GO" id="GO:0006508">
    <property type="term" value="P:proteolysis"/>
    <property type="evidence" value="ECO:0007669"/>
    <property type="project" value="UniProtKB-KW"/>
</dbReference>
<keyword evidence="2 8" id="KW-0645">Protease</keyword>
<sequence>MCGRFTLRATPEEVANHFRLLDLPDFSPRYNIGPGQMVGIVRAQQAEPGAEERTPEINAASPKSASPAVGSDAEPAVKREWAWVKWGLVPHWAEDPSVGNRLINARAETVGTKPAFRTAARYRRCLIPADGFYEWKASSRGKQPYLIRLRGDRLFALAGLWDQWHSPTGEILETCTVLTVEPNPLVARFHNRMPLILPPEAYDLWLNPTIIQFDRLREWIRPYPEDEMEAVAVSSYVNSTRHEGPRCVEPAAGTGTLFDNNSS</sequence>
<evidence type="ECO:0000256" key="5">
    <source>
        <dbReference type="ARBA" id="ARBA00023124"/>
    </source>
</evidence>
<evidence type="ECO:0000256" key="4">
    <source>
        <dbReference type="ARBA" id="ARBA00022801"/>
    </source>
</evidence>
<reference evidence="10 11" key="1">
    <citation type="journal article" name="Front. Microbiol.">
        <title>Sugar Metabolism of the First Thermophilic Planctomycete Thermogutta terrifontis: Comparative Genomic and Transcriptomic Approaches.</title>
        <authorList>
            <person name="Elcheninov A.G."/>
            <person name="Menzel P."/>
            <person name="Gudbergsdottir S.R."/>
            <person name="Slesarev A.I."/>
            <person name="Kadnikov V.V."/>
            <person name="Krogh A."/>
            <person name="Bonch-Osmolovskaya E.A."/>
            <person name="Peng X."/>
            <person name="Kublanov I.V."/>
        </authorList>
    </citation>
    <scope>NUCLEOTIDE SEQUENCE [LARGE SCALE GENOMIC DNA]</scope>
    <source>
        <strain evidence="10 11">R1</strain>
    </source>
</reference>
<dbReference type="Proteomes" id="UP000215086">
    <property type="component" value="Chromosome"/>
</dbReference>